<dbReference type="EMBL" id="JBHLZU010000014">
    <property type="protein sequence ID" value="MFB9905722.1"/>
    <property type="molecule type" value="Genomic_DNA"/>
</dbReference>
<evidence type="ECO:0000313" key="7">
    <source>
        <dbReference type="Proteomes" id="UP001589693"/>
    </source>
</evidence>
<gene>
    <name evidence="6" type="ORF">ACFFQA_17450</name>
</gene>
<dbReference type="Gene3D" id="1.10.357.10">
    <property type="entry name" value="Tetracycline Repressor, domain 2"/>
    <property type="match status" value="1"/>
</dbReference>
<dbReference type="Pfam" id="PF17754">
    <property type="entry name" value="TetR_C_14"/>
    <property type="match status" value="1"/>
</dbReference>
<dbReference type="InterPro" id="IPR001647">
    <property type="entry name" value="HTH_TetR"/>
</dbReference>
<dbReference type="Proteomes" id="UP001589693">
    <property type="component" value="Unassembled WGS sequence"/>
</dbReference>
<evidence type="ECO:0000256" key="1">
    <source>
        <dbReference type="ARBA" id="ARBA00023015"/>
    </source>
</evidence>
<proteinExistence type="predicted"/>
<dbReference type="PANTHER" id="PTHR30055:SF238">
    <property type="entry name" value="MYCOFACTOCIN BIOSYNTHESIS TRANSCRIPTIONAL REGULATOR MFTR-RELATED"/>
    <property type="match status" value="1"/>
</dbReference>
<keyword evidence="2 4" id="KW-0238">DNA-binding</keyword>
<dbReference type="RefSeq" id="WP_377853022.1">
    <property type="nucleotide sequence ID" value="NZ_JBHLZU010000014.1"/>
</dbReference>
<dbReference type="PROSITE" id="PS50977">
    <property type="entry name" value="HTH_TETR_2"/>
    <property type="match status" value="1"/>
</dbReference>
<evidence type="ECO:0000313" key="6">
    <source>
        <dbReference type="EMBL" id="MFB9905722.1"/>
    </source>
</evidence>
<sequence length="203" mass="22363">MGLRERKKLAAREALSWAALKLAMENGPENVRVEQIAAEAGVSPRTFNNYFSSKEEAICAIGVDRQERIRSALLARPADEPLWDAVISSVLEQYGGEPDREQVARVRLQMRHSSLQGEHLKARAAIERVLAEGIAERIGVDIRIDMYPSLVAGAVSSATRVAMDHWLNSGTEQRLVPLLTEALRAVAAGLPEPLPPRRKKPPC</sequence>
<keyword evidence="7" id="KW-1185">Reference proteome</keyword>
<dbReference type="InterPro" id="IPR050109">
    <property type="entry name" value="HTH-type_TetR-like_transc_reg"/>
</dbReference>
<dbReference type="InterPro" id="IPR041347">
    <property type="entry name" value="MftR_C"/>
</dbReference>
<keyword evidence="3" id="KW-0804">Transcription</keyword>
<evidence type="ECO:0000259" key="5">
    <source>
        <dbReference type="PROSITE" id="PS50977"/>
    </source>
</evidence>
<dbReference type="Gene3D" id="1.10.10.60">
    <property type="entry name" value="Homeodomain-like"/>
    <property type="match status" value="1"/>
</dbReference>
<reference evidence="6 7" key="1">
    <citation type="submission" date="2024-09" db="EMBL/GenBank/DDBJ databases">
        <authorList>
            <person name="Sun Q."/>
            <person name="Mori K."/>
        </authorList>
    </citation>
    <scope>NUCLEOTIDE SEQUENCE [LARGE SCALE GENOMIC DNA]</scope>
    <source>
        <strain evidence="6 7">TBRC 7907</strain>
    </source>
</reference>
<dbReference type="Pfam" id="PF00440">
    <property type="entry name" value="TetR_N"/>
    <property type="match status" value="1"/>
</dbReference>
<feature type="DNA-binding region" description="H-T-H motif" evidence="4">
    <location>
        <begin position="32"/>
        <end position="51"/>
    </location>
</feature>
<evidence type="ECO:0000256" key="3">
    <source>
        <dbReference type="ARBA" id="ARBA00023163"/>
    </source>
</evidence>
<comment type="caution">
    <text evidence="6">The sequence shown here is derived from an EMBL/GenBank/DDBJ whole genome shotgun (WGS) entry which is preliminary data.</text>
</comment>
<organism evidence="6 7">
    <name type="scientific">Allokutzneria oryzae</name>
    <dbReference type="NCBI Taxonomy" id="1378989"/>
    <lineage>
        <taxon>Bacteria</taxon>
        <taxon>Bacillati</taxon>
        <taxon>Actinomycetota</taxon>
        <taxon>Actinomycetes</taxon>
        <taxon>Pseudonocardiales</taxon>
        <taxon>Pseudonocardiaceae</taxon>
        <taxon>Allokutzneria</taxon>
    </lineage>
</organism>
<keyword evidence="1" id="KW-0805">Transcription regulation</keyword>
<accession>A0ABV5ZXU4</accession>
<evidence type="ECO:0000256" key="2">
    <source>
        <dbReference type="ARBA" id="ARBA00023125"/>
    </source>
</evidence>
<feature type="domain" description="HTH tetR-type" evidence="5">
    <location>
        <begin position="9"/>
        <end position="69"/>
    </location>
</feature>
<name>A0ABV5ZXU4_9PSEU</name>
<dbReference type="SUPFAM" id="SSF46689">
    <property type="entry name" value="Homeodomain-like"/>
    <property type="match status" value="1"/>
</dbReference>
<protein>
    <submittedName>
        <fullName evidence="6">TetR family transcriptional regulator</fullName>
    </submittedName>
</protein>
<dbReference type="InterPro" id="IPR009057">
    <property type="entry name" value="Homeodomain-like_sf"/>
</dbReference>
<evidence type="ECO:0000256" key="4">
    <source>
        <dbReference type="PROSITE-ProRule" id="PRU00335"/>
    </source>
</evidence>
<dbReference type="PANTHER" id="PTHR30055">
    <property type="entry name" value="HTH-TYPE TRANSCRIPTIONAL REGULATOR RUTR"/>
    <property type="match status" value="1"/>
</dbReference>